<keyword evidence="3" id="KW-1185">Reference proteome</keyword>
<dbReference type="RefSeq" id="WP_379882188.1">
    <property type="nucleotide sequence ID" value="NZ_JBHPON010000002.1"/>
</dbReference>
<accession>A0ABW1KYW6</accession>
<evidence type="ECO:0000313" key="2">
    <source>
        <dbReference type="EMBL" id="MFC6036570.1"/>
    </source>
</evidence>
<dbReference type="EMBL" id="JBHPON010000002">
    <property type="protein sequence ID" value="MFC6036570.1"/>
    <property type="molecule type" value="Genomic_DNA"/>
</dbReference>
<comment type="caution">
    <text evidence="2">The sequence shown here is derived from an EMBL/GenBank/DDBJ whole genome shotgun (WGS) entry which is preliminary data.</text>
</comment>
<protein>
    <submittedName>
        <fullName evidence="2">Uncharacterized protein</fullName>
    </submittedName>
</protein>
<sequence length="53" mass="5864">MIAAQKTQNQKPTKDEQDELDEALEESFPASDPPAPASPPTKSEELEQDKKKP</sequence>
<name>A0ABW1KYW6_9PROT</name>
<feature type="compositionally biased region" description="Basic and acidic residues" evidence="1">
    <location>
        <begin position="42"/>
        <end position="53"/>
    </location>
</feature>
<organism evidence="2 3">
    <name type="scientific">Hyphococcus aureus</name>
    <dbReference type="NCBI Taxonomy" id="2666033"/>
    <lineage>
        <taxon>Bacteria</taxon>
        <taxon>Pseudomonadati</taxon>
        <taxon>Pseudomonadota</taxon>
        <taxon>Alphaproteobacteria</taxon>
        <taxon>Parvularculales</taxon>
        <taxon>Parvularculaceae</taxon>
        <taxon>Hyphococcus</taxon>
    </lineage>
</organism>
<feature type="compositionally biased region" description="Acidic residues" evidence="1">
    <location>
        <begin position="16"/>
        <end position="25"/>
    </location>
</feature>
<gene>
    <name evidence="2" type="ORF">ACFMB1_13515</name>
</gene>
<reference evidence="2 3" key="1">
    <citation type="submission" date="2024-09" db="EMBL/GenBank/DDBJ databases">
        <authorList>
            <person name="Zhang Z.-H."/>
        </authorList>
    </citation>
    <scope>NUCLEOTIDE SEQUENCE [LARGE SCALE GENOMIC DNA]</scope>
    <source>
        <strain evidence="2 3">HHTR114</strain>
    </source>
</reference>
<proteinExistence type="predicted"/>
<evidence type="ECO:0000256" key="1">
    <source>
        <dbReference type="SAM" id="MobiDB-lite"/>
    </source>
</evidence>
<feature type="region of interest" description="Disordered" evidence="1">
    <location>
        <begin position="1"/>
        <end position="53"/>
    </location>
</feature>
<feature type="compositionally biased region" description="Polar residues" evidence="1">
    <location>
        <begin position="1"/>
        <end position="11"/>
    </location>
</feature>
<evidence type="ECO:0000313" key="3">
    <source>
        <dbReference type="Proteomes" id="UP001596116"/>
    </source>
</evidence>
<dbReference type="Proteomes" id="UP001596116">
    <property type="component" value="Unassembled WGS sequence"/>
</dbReference>